<dbReference type="PANTHER" id="PTHR30606">
    <property type="entry name" value="LIPID A BIOSYNTHESIS LAUROYL ACYLTRANSFERASE"/>
    <property type="match status" value="1"/>
</dbReference>
<dbReference type="CDD" id="cd07984">
    <property type="entry name" value="LPLAT_LABLAT-like"/>
    <property type="match status" value="1"/>
</dbReference>
<keyword evidence="6 8" id="KW-0012">Acyltransferase</keyword>
<organism evidence="8 9">
    <name type="scientific">Nocardia otitidiscaviarum</name>
    <dbReference type="NCBI Taxonomy" id="1823"/>
    <lineage>
        <taxon>Bacteria</taxon>
        <taxon>Bacillati</taxon>
        <taxon>Actinomycetota</taxon>
        <taxon>Actinomycetes</taxon>
        <taxon>Mycobacteriales</taxon>
        <taxon>Nocardiaceae</taxon>
        <taxon>Nocardia</taxon>
    </lineage>
</organism>
<evidence type="ECO:0000256" key="5">
    <source>
        <dbReference type="ARBA" id="ARBA00023136"/>
    </source>
</evidence>
<evidence type="ECO:0000313" key="8">
    <source>
        <dbReference type="EMBL" id="SUA80569.1"/>
    </source>
</evidence>
<evidence type="ECO:0000256" key="7">
    <source>
        <dbReference type="SAM" id="MobiDB-lite"/>
    </source>
</evidence>
<keyword evidence="4 8" id="KW-0808">Transferase</keyword>
<comment type="subcellular location">
    <subcellularLocation>
        <location evidence="1">Cell inner membrane</location>
    </subcellularLocation>
</comment>
<keyword evidence="2" id="KW-1003">Cell membrane</keyword>
<feature type="region of interest" description="Disordered" evidence="7">
    <location>
        <begin position="318"/>
        <end position="342"/>
    </location>
</feature>
<evidence type="ECO:0000256" key="1">
    <source>
        <dbReference type="ARBA" id="ARBA00004533"/>
    </source>
</evidence>
<dbReference type="STRING" id="1406858.GCA_000710895_06420"/>
<protein>
    <submittedName>
        <fullName evidence="8">Phosphatidylinositol mannoside acyltransferase</fullName>
        <ecNumber evidence="8">2.3.1.-</ecNumber>
    </submittedName>
</protein>
<dbReference type="GO" id="GO:0016746">
    <property type="term" value="F:acyltransferase activity"/>
    <property type="evidence" value="ECO:0007669"/>
    <property type="project" value="UniProtKB-KW"/>
</dbReference>
<dbReference type="Proteomes" id="UP000255467">
    <property type="component" value="Unassembled WGS sequence"/>
</dbReference>
<evidence type="ECO:0000256" key="4">
    <source>
        <dbReference type="ARBA" id="ARBA00022679"/>
    </source>
</evidence>
<reference evidence="8 9" key="1">
    <citation type="submission" date="2018-06" db="EMBL/GenBank/DDBJ databases">
        <authorList>
            <consortium name="Pathogen Informatics"/>
            <person name="Doyle S."/>
        </authorList>
    </citation>
    <scope>NUCLEOTIDE SEQUENCE [LARGE SCALE GENOMIC DNA]</scope>
    <source>
        <strain evidence="8 9">NCTC1934</strain>
    </source>
</reference>
<dbReference type="Pfam" id="PF03279">
    <property type="entry name" value="Lip_A_acyltrans"/>
    <property type="match status" value="1"/>
</dbReference>
<evidence type="ECO:0000256" key="6">
    <source>
        <dbReference type="ARBA" id="ARBA00023315"/>
    </source>
</evidence>
<dbReference type="AlphaFoldDB" id="A0A378YVU9"/>
<gene>
    <name evidence="8" type="ORF">NCTC1934_04343</name>
</gene>
<dbReference type="EMBL" id="UGRY01000002">
    <property type="protein sequence ID" value="SUA80569.1"/>
    <property type="molecule type" value="Genomic_DNA"/>
</dbReference>
<keyword evidence="3" id="KW-0997">Cell inner membrane</keyword>
<name>A0A378YVU9_9NOCA</name>
<dbReference type="GO" id="GO:0009247">
    <property type="term" value="P:glycolipid biosynthetic process"/>
    <property type="evidence" value="ECO:0007669"/>
    <property type="project" value="UniProtKB-ARBA"/>
</dbReference>
<dbReference type="PANTHER" id="PTHR30606:SF10">
    <property type="entry name" value="PHOSPHATIDYLINOSITOL MANNOSIDE ACYLTRANSFERASE"/>
    <property type="match status" value="1"/>
</dbReference>
<dbReference type="EC" id="2.3.1.-" evidence="8"/>
<sequence>MTASDFTSALSDKAYAAGWRLVRALPERTVRRAFDAGADAAARRANRAARAGQPNQLRRNLARVLGVRPEQVPDQLIHKSMRSYARYWREAFRLPSMDHAALGSRLSVQQVENLESALARGKGVILVLPHSGNWDMAGVWLVQNNGRFATVAERLKPESLFERFVAYRESLGFEVFPLTGGEQPPFPQLAQRLRAGGVICLMGERDLTGKGVPVTFFGERTWMPAGAAKLAVETGAALIPVHCWFTEAAAGNEGWGFKTEPALDVSGGVAAATQALADRFAANIAAHPADWHMLQPLWESDLSEARLDRIAAAQRELGYTRDETPTTSGPTGADVGARSAGAAETVARGADAGATGAADVGAAGADPADVAATVDGAAVAPNADGRVDATEHKGEGAL</sequence>
<dbReference type="GO" id="GO:0005886">
    <property type="term" value="C:plasma membrane"/>
    <property type="evidence" value="ECO:0007669"/>
    <property type="project" value="UniProtKB-SubCell"/>
</dbReference>
<evidence type="ECO:0000313" key="9">
    <source>
        <dbReference type="Proteomes" id="UP000255467"/>
    </source>
</evidence>
<proteinExistence type="predicted"/>
<dbReference type="NCBIfam" id="NF005919">
    <property type="entry name" value="PRK07920.1"/>
    <property type="match status" value="1"/>
</dbReference>
<keyword evidence="5" id="KW-0472">Membrane</keyword>
<evidence type="ECO:0000256" key="2">
    <source>
        <dbReference type="ARBA" id="ARBA00022475"/>
    </source>
</evidence>
<keyword evidence="9" id="KW-1185">Reference proteome</keyword>
<accession>A0A378YVU9</accession>
<evidence type="ECO:0000256" key="3">
    <source>
        <dbReference type="ARBA" id="ARBA00022519"/>
    </source>
</evidence>
<dbReference type="InterPro" id="IPR004960">
    <property type="entry name" value="LipA_acyltrans"/>
</dbReference>